<dbReference type="VEuPathDB" id="CryptoDB:Cvel_13207"/>
<dbReference type="GO" id="GO:0008017">
    <property type="term" value="F:microtubule binding"/>
    <property type="evidence" value="ECO:0007669"/>
    <property type="project" value="InterPro"/>
</dbReference>
<proteinExistence type="inferred from homology"/>
<feature type="region of interest" description="Disordered" evidence="7">
    <location>
        <begin position="775"/>
        <end position="806"/>
    </location>
</feature>
<name>A0A0G4ICS9_9ALVE</name>
<dbReference type="InterPro" id="IPR027640">
    <property type="entry name" value="Kinesin-like_fam"/>
</dbReference>
<feature type="region of interest" description="Disordered" evidence="7">
    <location>
        <begin position="880"/>
        <end position="900"/>
    </location>
</feature>
<dbReference type="GO" id="GO:0007052">
    <property type="term" value="P:mitotic spindle organization"/>
    <property type="evidence" value="ECO:0007669"/>
    <property type="project" value="TreeGrafter"/>
</dbReference>
<dbReference type="Pfam" id="PF00225">
    <property type="entry name" value="Kinesin"/>
    <property type="match status" value="1"/>
</dbReference>
<dbReference type="EMBL" id="CDMZ01005836">
    <property type="protein sequence ID" value="CEM54987.1"/>
    <property type="molecule type" value="Genomic_DNA"/>
</dbReference>
<dbReference type="Gene3D" id="3.30.40.10">
    <property type="entry name" value="Zinc/RING finger domain, C3HC4 (zinc finger)"/>
    <property type="match status" value="1"/>
</dbReference>
<feature type="compositionally biased region" description="Basic and acidic residues" evidence="7">
    <location>
        <begin position="1058"/>
        <end position="1073"/>
    </location>
</feature>
<keyword evidence="5" id="KW-0175">Coiled coil</keyword>
<comment type="subcellular location">
    <subcellularLocation>
        <location evidence="1">Cytoplasm</location>
    </subcellularLocation>
</comment>
<dbReference type="GO" id="GO:0005524">
    <property type="term" value="F:ATP binding"/>
    <property type="evidence" value="ECO:0007669"/>
    <property type="project" value="UniProtKB-UniRule"/>
</dbReference>
<evidence type="ECO:0000313" key="9">
    <source>
        <dbReference type="EMBL" id="CEM54987.1"/>
    </source>
</evidence>
<keyword evidence="6" id="KW-0505">Motor protein</keyword>
<dbReference type="InterPro" id="IPR001752">
    <property type="entry name" value="Kinesin_motor_dom"/>
</dbReference>
<dbReference type="Gene3D" id="3.40.850.10">
    <property type="entry name" value="Kinesin motor domain"/>
    <property type="match status" value="1"/>
</dbReference>
<comment type="similarity">
    <text evidence="6">Belongs to the TRAFAC class myosin-kinesin ATPase superfamily. Kinesin family.</text>
</comment>
<evidence type="ECO:0000256" key="1">
    <source>
        <dbReference type="ARBA" id="ARBA00004496"/>
    </source>
</evidence>
<gene>
    <name evidence="9" type="ORF">Cvel_13207</name>
</gene>
<dbReference type="InterPro" id="IPR000073">
    <property type="entry name" value="AB_hydrolase_1"/>
</dbReference>
<organism evidence="9">
    <name type="scientific">Chromera velia CCMP2878</name>
    <dbReference type="NCBI Taxonomy" id="1169474"/>
    <lineage>
        <taxon>Eukaryota</taxon>
        <taxon>Sar</taxon>
        <taxon>Alveolata</taxon>
        <taxon>Colpodellida</taxon>
        <taxon>Chromeraceae</taxon>
        <taxon>Chromera</taxon>
    </lineage>
</organism>
<dbReference type="Gene3D" id="3.40.50.1820">
    <property type="entry name" value="alpha/beta hydrolase"/>
    <property type="match status" value="1"/>
</dbReference>
<evidence type="ECO:0000256" key="4">
    <source>
        <dbReference type="ARBA" id="ARBA00022840"/>
    </source>
</evidence>
<sequence>MTDGSARFRVAARIRPFQPHDGDGRKAAVWVTAPDSVSVRLEEKEKDGEKRLSFDQVFGPEASQHDVFARCALPQVEAVLDGVHACVFAFGQTGAGKTFTMIGPEGGRRRHSTDEGILPRASGELFRRIARMEGEAQQQMGVSGSSEFRVRVSFLEVFKEKIFDLLALGRKIQGSLVSSRERETTPSLALREKTDGSVYAEGAVEERVRSTEELLKAVEMGASARATAATGVHARSSRSHALLQLVVEHRWRQQQQQQKDSSTQSVSVKSRVARLTLVDLAGSETMERAHAGRKDEAGTATNMGLLVLSRVIRALAEVSEAKAKGTSGDALPRVPFRDSALTRLLQSSLDGRAAAQMIVCVPPGASDPVSGTAPESLRSLEYASKARRVKVTAARGEFGDAEADTEDPLRGDQRDPQAEFDRRCLWLETKTFGDVFARAIGDSDRPLVLLVHGSGPRNSSMFWNVFTESVARLNSASATDSQDDSTGGFYFVSIDCPGYGRSPGDRQTIRSYPGQLIKEIVTALGRRAATALVGSSQGACAVFNAVLEVPSICAAVAVVHPVGHAVQRYKAIKQPTLLIFDCDDLGHPVTVGRLMRQHLPRAIYFEYSSSNDGGWAERHGPSEFLKLLRITRTETLSQQSEGGPGVPRIVPGERDSRMPELSRLAGGLNGYSQRHNGEISPWDFHGDSVPSHEAEGGDERDGEGGPADWRAELDVSTNAVVYVHVASGRRVKRRPVGVRVDVCGIGGVVTSRPSPGSLGMPEGTGEGQVVSSLFGEEGEDSDSEEAQARQRRKKKEEEREKEREETQTHCDRCMKVLVAPVRLRVCGCALCGACLLTSVPFTGQCPSCQSSAQGQSWASVSSSDKELPSVAERETAIEMRRRLEEGKRNETEEEERKRGEQESLLSALRVSLSSSVVVVVEFGNDFSALPGGGGKTNYRTFVRFLKTEPSNAVSQLQTKAVINKATFNINPGFSKPTATVQGKDAGKGGTEFSFEYAMARPFPCYVTLFWKDSLLPLPPVELQYVVQQAEGLGKEEKNPGTFRKRLLIQVPRCVFRRGGEGGREGNGGQRHEGGAPAVRRIPKNPIIVDAETPVSVWVRFREDITMKPSMEKLVKVAL</sequence>
<feature type="domain" description="Kinesin motor" evidence="8">
    <location>
        <begin position="7"/>
        <end position="389"/>
    </location>
</feature>
<accession>A0A0G4ICS9</accession>
<dbReference type="GO" id="GO:0051231">
    <property type="term" value="P:spindle elongation"/>
    <property type="evidence" value="ECO:0007669"/>
    <property type="project" value="TreeGrafter"/>
</dbReference>
<dbReference type="InterPro" id="IPR036961">
    <property type="entry name" value="Kinesin_motor_dom_sf"/>
</dbReference>
<feature type="region of interest" description="Disordered" evidence="7">
    <location>
        <begin position="856"/>
        <end position="875"/>
    </location>
</feature>
<keyword evidence="3 6" id="KW-0547">Nucleotide-binding</keyword>
<dbReference type="GO" id="GO:0007018">
    <property type="term" value="P:microtubule-based movement"/>
    <property type="evidence" value="ECO:0007669"/>
    <property type="project" value="InterPro"/>
</dbReference>
<feature type="compositionally biased region" description="Acidic residues" evidence="7">
    <location>
        <begin position="776"/>
        <end position="785"/>
    </location>
</feature>
<evidence type="ECO:0000256" key="3">
    <source>
        <dbReference type="ARBA" id="ARBA00022741"/>
    </source>
</evidence>
<dbReference type="SUPFAM" id="SSF52540">
    <property type="entry name" value="P-loop containing nucleoside triphosphate hydrolases"/>
    <property type="match status" value="1"/>
</dbReference>
<keyword evidence="2" id="KW-0963">Cytoplasm</keyword>
<feature type="compositionally biased region" description="Basic and acidic residues" evidence="7">
    <location>
        <begin position="795"/>
        <end position="806"/>
    </location>
</feature>
<dbReference type="AlphaFoldDB" id="A0A0G4ICS9"/>
<dbReference type="InterPro" id="IPR029058">
    <property type="entry name" value="AB_hydrolase_fold"/>
</dbReference>
<dbReference type="InterPro" id="IPR019821">
    <property type="entry name" value="Kinesin_motor_CS"/>
</dbReference>
<dbReference type="InterPro" id="IPR027417">
    <property type="entry name" value="P-loop_NTPase"/>
</dbReference>
<keyword evidence="4 6" id="KW-0067">ATP-binding</keyword>
<evidence type="ECO:0000256" key="5">
    <source>
        <dbReference type="ARBA" id="ARBA00023054"/>
    </source>
</evidence>
<evidence type="ECO:0000256" key="2">
    <source>
        <dbReference type="ARBA" id="ARBA00022490"/>
    </source>
</evidence>
<dbReference type="GO" id="GO:0003777">
    <property type="term" value="F:microtubule motor activity"/>
    <property type="evidence" value="ECO:0007669"/>
    <property type="project" value="InterPro"/>
</dbReference>
<dbReference type="GO" id="GO:0005875">
    <property type="term" value="C:microtubule associated complex"/>
    <property type="evidence" value="ECO:0007669"/>
    <property type="project" value="TreeGrafter"/>
</dbReference>
<feature type="binding site" evidence="6">
    <location>
        <begin position="91"/>
        <end position="98"/>
    </location>
    <ligand>
        <name>ATP</name>
        <dbReference type="ChEBI" id="CHEBI:30616"/>
    </ligand>
</feature>
<evidence type="ECO:0000256" key="7">
    <source>
        <dbReference type="SAM" id="MobiDB-lite"/>
    </source>
</evidence>
<dbReference type="PANTHER" id="PTHR47969:SF15">
    <property type="entry name" value="CHROMOSOME-ASSOCIATED KINESIN KIF4A-RELATED"/>
    <property type="match status" value="1"/>
</dbReference>
<dbReference type="PROSITE" id="PS00411">
    <property type="entry name" value="KINESIN_MOTOR_1"/>
    <property type="match status" value="1"/>
</dbReference>
<feature type="region of interest" description="Disordered" evidence="7">
    <location>
        <begin position="1058"/>
        <end position="1077"/>
    </location>
</feature>
<dbReference type="InterPro" id="IPR013083">
    <property type="entry name" value="Znf_RING/FYVE/PHD"/>
</dbReference>
<dbReference type="SUPFAM" id="SSF53474">
    <property type="entry name" value="alpha/beta-Hydrolases"/>
    <property type="match status" value="1"/>
</dbReference>
<feature type="compositionally biased region" description="Basic and acidic residues" evidence="7">
    <location>
        <begin position="863"/>
        <end position="875"/>
    </location>
</feature>
<evidence type="ECO:0000259" key="8">
    <source>
        <dbReference type="PROSITE" id="PS50067"/>
    </source>
</evidence>
<reference evidence="9" key="1">
    <citation type="submission" date="2014-11" db="EMBL/GenBank/DDBJ databases">
        <authorList>
            <person name="Otto D Thomas"/>
            <person name="Naeem Raeece"/>
        </authorList>
    </citation>
    <scope>NUCLEOTIDE SEQUENCE</scope>
</reference>
<dbReference type="PANTHER" id="PTHR47969">
    <property type="entry name" value="CHROMOSOME-ASSOCIATED KINESIN KIF4A-RELATED"/>
    <property type="match status" value="1"/>
</dbReference>
<dbReference type="SMART" id="SM00129">
    <property type="entry name" value="KISc"/>
    <property type="match status" value="1"/>
</dbReference>
<dbReference type="PRINTS" id="PR00380">
    <property type="entry name" value="KINESINHEAVY"/>
</dbReference>
<protein>
    <recommendedName>
        <fullName evidence="8">Kinesin motor domain-containing protein</fullName>
    </recommendedName>
</protein>
<dbReference type="GO" id="GO:0005737">
    <property type="term" value="C:cytoplasm"/>
    <property type="evidence" value="ECO:0007669"/>
    <property type="project" value="UniProtKB-SubCell"/>
</dbReference>
<dbReference type="PROSITE" id="PS50067">
    <property type="entry name" value="KINESIN_MOTOR_2"/>
    <property type="match status" value="1"/>
</dbReference>
<dbReference type="SUPFAM" id="SSF57850">
    <property type="entry name" value="RING/U-box"/>
    <property type="match status" value="1"/>
</dbReference>
<feature type="region of interest" description="Disordered" evidence="7">
    <location>
        <begin position="684"/>
        <end position="708"/>
    </location>
</feature>
<dbReference type="Pfam" id="PF12697">
    <property type="entry name" value="Abhydrolase_6"/>
    <property type="match status" value="1"/>
</dbReference>
<evidence type="ECO:0000256" key="6">
    <source>
        <dbReference type="PROSITE-ProRule" id="PRU00283"/>
    </source>
</evidence>